<evidence type="ECO:0000313" key="1">
    <source>
        <dbReference type="EMBL" id="KAH7681031.1"/>
    </source>
</evidence>
<reference evidence="2" key="1">
    <citation type="journal article" date="2022" name="Nat. Commun.">
        <title>Chromosome evolution and the genetic basis of agronomically important traits in greater yam.</title>
        <authorList>
            <person name="Bredeson J.V."/>
            <person name="Lyons J.B."/>
            <person name="Oniyinde I.O."/>
            <person name="Okereke N.R."/>
            <person name="Kolade O."/>
            <person name="Nnabue I."/>
            <person name="Nwadili C.O."/>
            <person name="Hribova E."/>
            <person name="Parker M."/>
            <person name="Nwogha J."/>
            <person name="Shu S."/>
            <person name="Carlson J."/>
            <person name="Kariba R."/>
            <person name="Muthemba S."/>
            <person name="Knop K."/>
            <person name="Barton G.J."/>
            <person name="Sherwood A.V."/>
            <person name="Lopez-Montes A."/>
            <person name="Asiedu R."/>
            <person name="Jamnadass R."/>
            <person name="Muchugi A."/>
            <person name="Goodstein D."/>
            <person name="Egesi C.N."/>
            <person name="Featherston J."/>
            <person name="Asfaw A."/>
            <person name="Simpson G.G."/>
            <person name="Dolezel J."/>
            <person name="Hendre P.S."/>
            <person name="Van Deynze A."/>
            <person name="Kumar P.L."/>
            <person name="Obidiegwu J.E."/>
            <person name="Bhattacharjee R."/>
            <person name="Rokhsar D.S."/>
        </authorList>
    </citation>
    <scope>NUCLEOTIDE SEQUENCE [LARGE SCALE GENOMIC DNA]</scope>
    <source>
        <strain evidence="2">cv. TDa95/00328</strain>
    </source>
</reference>
<evidence type="ECO:0000313" key="2">
    <source>
        <dbReference type="Proteomes" id="UP000827976"/>
    </source>
</evidence>
<proteinExistence type="predicted"/>
<keyword evidence="2" id="KW-1185">Reference proteome</keyword>
<comment type="caution">
    <text evidence="1">The sequence shown here is derived from an EMBL/GenBank/DDBJ whole genome shotgun (WGS) entry which is preliminary data.</text>
</comment>
<dbReference type="Proteomes" id="UP000827976">
    <property type="component" value="Chromosome 5"/>
</dbReference>
<name>A0ACB7W0T2_DIOAL</name>
<gene>
    <name evidence="1" type="ORF">IHE45_05G033500</name>
</gene>
<protein>
    <submittedName>
        <fullName evidence="1">Uncharacterized protein</fullName>
    </submittedName>
</protein>
<dbReference type="EMBL" id="CM037015">
    <property type="protein sequence ID" value="KAH7681031.1"/>
    <property type="molecule type" value="Genomic_DNA"/>
</dbReference>
<accession>A0ACB7W0T2</accession>
<sequence length="51" mass="5846">MEVKLATASCFLLIFMLLLMHLFDEGGSTFVYPCIHRQGRNLKTILVLDFV</sequence>
<organism evidence="1 2">
    <name type="scientific">Dioscorea alata</name>
    <name type="common">Purple yam</name>
    <dbReference type="NCBI Taxonomy" id="55571"/>
    <lineage>
        <taxon>Eukaryota</taxon>
        <taxon>Viridiplantae</taxon>
        <taxon>Streptophyta</taxon>
        <taxon>Embryophyta</taxon>
        <taxon>Tracheophyta</taxon>
        <taxon>Spermatophyta</taxon>
        <taxon>Magnoliopsida</taxon>
        <taxon>Liliopsida</taxon>
        <taxon>Dioscoreales</taxon>
        <taxon>Dioscoreaceae</taxon>
        <taxon>Dioscorea</taxon>
    </lineage>
</organism>